<comment type="caution">
    <text evidence="2">The sequence shown here is derived from an EMBL/GenBank/DDBJ whole genome shotgun (WGS) entry which is preliminary data.</text>
</comment>
<dbReference type="EMBL" id="JAGEOJ010000004">
    <property type="protein sequence ID" value="MBO2447426.1"/>
    <property type="molecule type" value="Genomic_DNA"/>
</dbReference>
<keyword evidence="3" id="KW-1185">Reference proteome</keyword>
<dbReference type="Pfam" id="PF19054">
    <property type="entry name" value="DUF5753"/>
    <property type="match status" value="1"/>
</dbReference>
<accession>A0A939T1F4</accession>
<dbReference type="RefSeq" id="WP_208255081.1">
    <property type="nucleotide sequence ID" value="NZ_JAGEOJ010000004.1"/>
</dbReference>
<dbReference type="CDD" id="cd00093">
    <property type="entry name" value="HTH_XRE"/>
    <property type="match status" value="1"/>
</dbReference>
<dbReference type="Proteomes" id="UP000669179">
    <property type="component" value="Unassembled WGS sequence"/>
</dbReference>
<dbReference type="AlphaFoldDB" id="A0A939T1F4"/>
<dbReference type="InterPro" id="IPR010982">
    <property type="entry name" value="Lambda_DNA-bd_dom_sf"/>
</dbReference>
<evidence type="ECO:0000313" key="3">
    <source>
        <dbReference type="Proteomes" id="UP000669179"/>
    </source>
</evidence>
<reference evidence="2" key="1">
    <citation type="submission" date="2021-03" db="EMBL/GenBank/DDBJ databases">
        <authorList>
            <person name="Kanchanasin P."/>
            <person name="Saeng-In P."/>
            <person name="Phongsopitanun W."/>
            <person name="Yuki M."/>
            <person name="Kudo T."/>
            <person name="Ohkuma M."/>
            <person name="Tanasupawat S."/>
        </authorList>
    </citation>
    <scope>NUCLEOTIDE SEQUENCE</scope>
    <source>
        <strain evidence="2">GKU 128</strain>
    </source>
</reference>
<dbReference type="GO" id="GO:0003677">
    <property type="term" value="F:DNA binding"/>
    <property type="evidence" value="ECO:0007669"/>
    <property type="project" value="InterPro"/>
</dbReference>
<dbReference type="InterPro" id="IPR043917">
    <property type="entry name" value="DUF5753"/>
</dbReference>
<gene>
    <name evidence="2" type="ORF">J4573_10040</name>
</gene>
<name>A0A939T1F4_9ACTN</name>
<protein>
    <submittedName>
        <fullName evidence="2">Helix-turn-helix transcriptional regulator</fullName>
    </submittedName>
</protein>
<dbReference type="PROSITE" id="PS50943">
    <property type="entry name" value="HTH_CROC1"/>
    <property type="match status" value="1"/>
</dbReference>
<dbReference type="SUPFAM" id="SSF47413">
    <property type="entry name" value="lambda repressor-like DNA-binding domains"/>
    <property type="match status" value="1"/>
</dbReference>
<organism evidence="2 3">
    <name type="scientific">Actinomadura barringtoniae</name>
    <dbReference type="NCBI Taxonomy" id="1427535"/>
    <lineage>
        <taxon>Bacteria</taxon>
        <taxon>Bacillati</taxon>
        <taxon>Actinomycetota</taxon>
        <taxon>Actinomycetes</taxon>
        <taxon>Streptosporangiales</taxon>
        <taxon>Thermomonosporaceae</taxon>
        <taxon>Actinomadura</taxon>
    </lineage>
</organism>
<feature type="domain" description="HTH cro/C1-type" evidence="1">
    <location>
        <begin position="22"/>
        <end position="58"/>
    </location>
</feature>
<sequence>MAITREPLDPTASFWHFLAYQLRFVREQHGLSLAQWGRIIGAARSTVSNIEANRRKIDDAQAKVIDDHCGTGRLFQVMLWFARTTHDPDWFRQYTVYESEADVIRAYQGQIIPVPLQTEDYARAIQTTADIDDIDKAVAGRRARKDAVLGRTQPALLWVLLDEAVLDRPIGGAQTMRDQLQHLLELSDLPRVSIRVVPKSAGAYVGLGGSFQVMSLKSRDVVYVGAHRGGRLVEASAEAREYGLDYERIGAKLYQRMIHGR</sequence>
<dbReference type="InterPro" id="IPR001387">
    <property type="entry name" value="Cro/C1-type_HTH"/>
</dbReference>
<evidence type="ECO:0000313" key="2">
    <source>
        <dbReference type="EMBL" id="MBO2447426.1"/>
    </source>
</evidence>
<dbReference type="Gene3D" id="1.10.260.40">
    <property type="entry name" value="lambda repressor-like DNA-binding domains"/>
    <property type="match status" value="1"/>
</dbReference>
<proteinExistence type="predicted"/>
<dbReference type="SMART" id="SM00530">
    <property type="entry name" value="HTH_XRE"/>
    <property type="match status" value="1"/>
</dbReference>
<evidence type="ECO:0000259" key="1">
    <source>
        <dbReference type="PROSITE" id="PS50943"/>
    </source>
</evidence>